<dbReference type="Proteomes" id="UP000012073">
    <property type="component" value="Unassembled WGS sequence"/>
</dbReference>
<reference evidence="2" key="1">
    <citation type="journal article" date="2013" name="Proc. Natl. Acad. Sci. U.S.A.">
        <title>Genome structure and metabolic features in the red seaweed Chondrus crispus shed light on evolution of the Archaeplastida.</title>
        <authorList>
            <person name="Collen J."/>
            <person name="Porcel B."/>
            <person name="Carre W."/>
            <person name="Ball S.G."/>
            <person name="Chaparro C."/>
            <person name="Tonon T."/>
            <person name="Barbeyron T."/>
            <person name="Michel G."/>
            <person name="Noel B."/>
            <person name="Valentin K."/>
            <person name="Elias M."/>
            <person name="Artiguenave F."/>
            <person name="Arun A."/>
            <person name="Aury J.M."/>
            <person name="Barbosa-Neto J.F."/>
            <person name="Bothwell J.H."/>
            <person name="Bouget F.Y."/>
            <person name="Brillet L."/>
            <person name="Cabello-Hurtado F."/>
            <person name="Capella-Gutierrez S."/>
            <person name="Charrier B."/>
            <person name="Cladiere L."/>
            <person name="Cock J.M."/>
            <person name="Coelho S.M."/>
            <person name="Colleoni C."/>
            <person name="Czjzek M."/>
            <person name="Da Silva C."/>
            <person name="Delage L."/>
            <person name="Denoeud F."/>
            <person name="Deschamps P."/>
            <person name="Dittami S.M."/>
            <person name="Gabaldon T."/>
            <person name="Gachon C.M."/>
            <person name="Groisillier A."/>
            <person name="Herve C."/>
            <person name="Jabbari K."/>
            <person name="Katinka M."/>
            <person name="Kloareg B."/>
            <person name="Kowalczyk N."/>
            <person name="Labadie K."/>
            <person name="Leblanc C."/>
            <person name="Lopez P.J."/>
            <person name="McLachlan D.H."/>
            <person name="Meslet-Cladiere L."/>
            <person name="Moustafa A."/>
            <person name="Nehr Z."/>
            <person name="Nyvall Collen P."/>
            <person name="Panaud O."/>
            <person name="Partensky F."/>
            <person name="Poulain J."/>
            <person name="Rensing S.A."/>
            <person name="Rousvoal S."/>
            <person name="Samson G."/>
            <person name="Symeonidi A."/>
            <person name="Weissenbach J."/>
            <person name="Zambounis A."/>
            <person name="Wincker P."/>
            <person name="Boyen C."/>
        </authorList>
    </citation>
    <scope>NUCLEOTIDE SEQUENCE [LARGE SCALE GENOMIC DNA]</scope>
    <source>
        <strain evidence="2">cv. Stackhouse</strain>
    </source>
</reference>
<dbReference type="KEGG" id="ccp:CHC_T00003919001"/>
<name>R7QCT0_CHOCR</name>
<dbReference type="RefSeq" id="XP_005715084.1">
    <property type="nucleotide sequence ID" value="XM_005715027.1"/>
</dbReference>
<dbReference type="Gramene" id="CDF35265">
    <property type="protein sequence ID" value="CDF35265"/>
    <property type="gene ID" value="CHC_T00003919001"/>
</dbReference>
<proteinExistence type="predicted"/>
<sequence>MYFASRVLLATIGCFCESHCTGEPLRSVMVPVRDFGVVSSFA</sequence>
<gene>
    <name evidence="1" type="ORF">CHC_T00003919001</name>
</gene>
<organism evidence="1 2">
    <name type="scientific">Chondrus crispus</name>
    <name type="common">Carrageen Irish moss</name>
    <name type="synonym">Polymorpha crispa</name>
    <dbReference type="NCBI Taxonomy" id="2769"/>
    <lineage>
        <taxon>Eukaryota</taxon>
        <taxon>Rhodophyta</taxon>
        <taxon>Florideophyceae</taxon>
        <taxon>Rhodymeniophycidae</taxon>
        <taxon>Gigartinales</taxon>
        <taxon>Gigartinaceae</taxon>
        <taxon>Chondrus</taxon>
    </lineage>
</organism>
<dbReference type="EMBL" id="HG001726">
    <property type="protein sequence ID" value="CDF35265.1"/>
    <property type="molecule type" value="Genomic_DNA"/>
</dbReference>
<dbReference type="GeneID" id="17322798"/>
<evidence type="ECO:0000313" key="2">
    <source>
        <dbReference type="Proteomes" id="UP000012073"/>
    </source>
</evidence>
<keyword evidence="2" id="KW-1185">Reference proteome</keyword>
<evidence type="ECO:0000313" key="1">
    <source>
        <dbReference type="EMBL" id="CDF35265.1"/>
    </source>
</evidence>
<protein>
    <submittedName>
        <fullName evidence="1">Uncharacterized protein</fullName>
    </submittedName>
</protein>
<dbReference type="AlphaFoldDB" id="R7QCT0"/>
<accession>R7QCT0</accession>